<gene>
    <name evidence="1" type="ORF">CRU78_13450</name>
</gene>
<evidence type="ECO:0008006" key="3">
    <source>
        <dbReference type="Google" id="ProtNLM"/>
    </source>
</evidence>
<reference evidence="1 2" key="1">
    <citation type="submission" date="2017-09" db="EMBL/GenBank/DDBJ databases">
        <title>Metagenomic Analysis Reveals Denitrifying Candidatus Accumulibacter and Flanking Population as a Source of N2O.</title>
        <authorList>
            <person name="Gao H."/>
            <person name="Mao Y."/>
            <person name="Zhao X."/>
            <person name="Liu W.-T."/>
            <person name="Zhang T."/>
            <person name="Wells G."/>
        </authorList>
    </citation>
    <scope>NUCLEOTIDE SEQUENCE [LARGE SCALE GENOMIC DNA]</scope>
    <source>
        <strain evidence="1">CANDO_2_IC</strain>
    </source>
</reference>
<dbReference type="AlphaFoldDB" id="A0A6A7RV79"/>
<evidence type="ECO:0000313" key="1">
    <source>
        <dbReference type="EMBL" id="MQM31464.1"/>
    </source>
</evidence>
<sequence>MDRLNILVLHSLGDPGLAPRFLQKHVFSLQKNFPEHNYLYHDSALRIPEYVKQTRFDAILLDVTFLCVRWFGEGRFRKHLADYAFVAEADAVKIAFPQDEYDCHQSLDDWMYDWKVDVVFSVIASGWDVLYPRYHRIGDIRLGYTGYIDEALLNWEPKAFGDRPIDIGYRARKLPPYFGRLGENKWTIGRDVAVRARDAGLRVDIELGDRATLMGDAWLNFIGDSKFTLGANSGSSLLDPTGSIQRSVRTYLASRADASFEEIEKSCFPGLDGKYSFTAISPRVLEAALLGSAQILVDGEYSGIVAPGEHFIPIRADASNFSEVLESMADRPMVDGMIRRCREAVLSVDALRYKNKARMILNLLGEMTARKKPGSNGETVGRVISRYASEMQPKYQSCWRRQNYRTKLVKALAPYPRLHQMLRSAKQYLG</sequence>
<dbReference type="Proteomes" id="UP000342300">
    <property type="component" value="Unassembled WGS sequence"/>
</dbReference>
<name>A0A6A7RV79_9PROT</name>
<organism evidence="1 2">
    <name type="scientific">Candidatus Accumulibacter phosphatis</name>
    <dbReference type="NCBI Taxonomy" id="327160"/>
    <lineage>
        <taxon>Bacteria</taxon>
        <taxon>Pseudomonadati</taxon>
        <taxon>Pseudomonadota</taxon>
        <taxon>Betaproteobacteria</taxon>
        <taxon>Candidatus Accumulibacter</taxon>
    </lineage>
</organism>
<protein>
    <recommendedName>
        <fullName evidence="3">Glycosyltransferase family 1 protein</fullName>
    </recommendedName>
</protein>
<dbReference type="EMBL" id="PDHS01000321">
    <property type="protein sequence ID" value="MQM31464.1"/>
    <property type="molecule type" value="Genomic_DNA"/>
</dbReference>
<proteinExistence type="predicted"/>
<evidence type="ECO:0000313" key="2">
    <source>
        <dbReference type="Proteomes" id="UP000342300"/>
    </source>
</evidence>
<accession>A0A6A7RV79</accession>
<comment type="caution">
    <text evidence="1">The sequence shown here is derived from an EMBL/GenBank/DDBJ whole genome shotgun (WGS) entry which is preliminary data.</text>
</comment>